<dbReference type="SUPFAM" id="SSF57997">
    <property type="entry name" value="Tropomyosin"/>
    <property type="match status" value="1"/>
</dbReference>
<dbReference type="GO" id="GO:0005737">
    <property type="term" value="C:cytoplasm"/>
    <property type="evidence" value="ECO:0007669"/>
    <property type="project" value="UniProtKB-SubCell"/>
</dbReference>
<evidence type="ECO:0000259" key="6">
    <source>
        <dbReference type="Pfam" id="PF17045"/>
    </source>
</evidence>
<dbReference type="Pfam" id="PF17045">
    <property type="entry name" value="CEP63"/>
    <property type="match status" value="1"/>
</dbReference>
<dbReference type="OrthoDB" id="10007333at2759"/>
<evidence type="ECO:0000313" key="7">
    <source>
        <dbReference type="Ensembl" id="ENSECRP00000005710.1"/>
    </source>
</evidence>
<sequence>MDGFFTGNTVMEQIVEGFLHPEQTRVTGCEAELQELMRQIDIMVNQKKAEWERQTQTLEARLEAREKELISTRFSLDAKNHEAGMLIQRLEDMERSNQEIVFKYEEKLNALQSELEKLKYSYGKLQRHHSKRAREASKELADDEIDKLNKKLEEFRAKSKEWDTQRAMYQIELASLEEQRRSLNEKCEIFQKTCQNYHSRLSYLQQQKDVTEPPRNSGASPGRWGFLDLPQEAIPTEDLKSTVQELTTKRRELQEEKQRLLLDLQQSRSLRQKAEEELSEVRLELQSCGNLLRTSEQENAVLRKEMAKLQEQLARNEDSYRLQEQNSKHRMSTELLNLKLALESSEQQLQMNHKTETILKTEITQLQARLETSHSHCMQLRDTLIRSKNGLVFVEEEKNKEINMLKESLLQMEACHSSEMRQLQAEMTEVRATLQQKDSALAEAMEKASHLEDKLLKCKGKPTEYQVAMIQLHALTVENKQLKELIGTLEAQTGSSLHRPHSKLKMETVRFEEEVSAVPNDLAQQKVQQGSAFQYLEEHVKGSGEFLQQQNGNKPQMMTPEPQVILDSDELDHDKPPQALSPHNPPDEPFSDLSAKTDGVEERPASRRGTSAMHDSDFIEEDLSHASVFENVLESLPTEEEFMLLAQGQSIQAVDRFLQEEDRRIRELEQLFDFYINKMGVSTHQAVQSCLKPKLL</sequence>
<dbReference type="Ensembl" id="ENSECRT00000005807.1">
    <property type="protein sequence ID" value="ENSECRP00000005710.1"/>
    <property type="gene ID" value="ENSECRG00000003831.1"/>
</dbReference>
<reference evidence="7" key="2">
    <citation type="submission" date="2025-08" db="UniProtKB">
        <authorList>
            <consortium name="Ensembl"/>
        </authorList>
    </citation>
    <scope>IDENTIFICATION</scope>
</reference>
<feature type="coiled-coil region" evidence="4">
    <location>
        <begin position="26"/>
        <end position="68"/>
    </location>
</feature>
<name>A0A8C4RRA1_ERPCA</name>
<organism evidence="7 8">
    <name type="scientific">Erpetoichthys calabaricus</name>
    <name type="common">Rope fish</name>
    <name type="synonym">Calamoichthys calabaricus</name>
    <dbReference type="NCBI Taxonomy" id="27687"/>
    <lineage>
        <taxon>Eukaryota</taxon>
        <taxon>Metazoa</taxon>
        <taxon>Chordata</taxon>
        <taxon>Craniata</taxon>
        <taxon>Vertebrata</taxon>
        <taxon>Euteleostomi</taxon>
        <taxon>Actinopterygii</taxon>
        <taxon>Polypteriformes</taxon>
        <taxon>Polypteridae</taxon>
        <taxon>Erpetoichthys</taxon>
    </lineage>
</organism>
<feature type="coiled-coil region" evidence="4">
    <location>
        <begin position="236"/>
        <end position="326"/>
    </location>
</feature>
<feature type="coiled-coil region" evidence="4">
    <location>
        <begin position="420"/>
        <end position="492"/>
    </location>
</feature>
<reference evidence="7" key="1">
    <citation type="submission" date="2021-06" db="EMBL/GenBank/DDBJ databases">
        <authorList>
            <consortium name="Wellcome Sanger Institute Data Sharing"/>
        </authorList>
    </citation>
    <scope>NUCLEOTIDE SEQUENCE [LARGE SCALE GENOMIC DNA]</scope>
</reference>
<accession>A0A8C4RRA1</accession>
<dbReference type="GO" id="GO:0098535">
    <property type="term" value="P:de novo centriole assembly involved in multi-ciliated epithelial cell differentiation"/>
    <property type="evidence" value="ECO:0007669"/>
    <property type="project" value="TreeGrafter"/>
</dbReference>
<proteinExistence type="predicted"/>
<feature type="domain" description="CEP63/Deup1 N-terminal" evidence="6">
    <location>
        <begin position="27"/>
        <end position="287"/>
    </location>
</feature>
<keyword evidence="2" id="KW-0963">Cytoplasm</keyword>
<gene>
    <name evidence="7" type="primary">DEUP1</name>
</gene>
<feature type="coiled-coil region" evidence="4">
    <location>
        <begin position="101"/>
        <end position="193"/>
    </location>
</feature>
<dbReference type="PANTHER" id="PTHR18875:SF3">
    <property type="entry name" value="CENTROSOMAL PROTEIN OF 63 KDA"/>
    <property type="match status" value="1"/>
</dbReference>
<evidence type="ECO:0000313" key="8">
    <source>
        <dbReference type="Proteomes" id="UP000694620"/>
    </source>
</evidence>
<dbReference type="GeneTree" id="ENSGT00940000153190"/>
<reference evidence="7" key="3">
    <citation type="submission" date="2025-09" db="UniProtKB">
        <authorList>
            <consortium name="Ensembl"/>
        </authorList>
    </citation>
    <scope>IDENTIFICATION</scope>
</reference>
<evidence type="ECO:0000256" key="1">
    <source>
        <dbReference type="ARBA" id="ARBA00004496"/>
    </source>
</evidence>
<evidence type="ECO:0000256" key="2">
    <source>
        <dbReference type="ARBA" id="ARBA00022490"/>
    </source>
</evidence>
<feature type="region of interest" description="Disordered" evidence="5">
    <location>
        <begin position="568"/>
        <end position="612"/>
    </location>
</feature>
<evidence type="ECO:0000256" key="4">
    <source>
        <dbReference type="SAM" id="Coils"/>
    </source>
</evidence>
<dbReference type="AlphaFoldDB" id="A0A8C4RRA1"/>
<protein>
    <submittedName>
        <fullName evidence="7">Deuterosome assembly protein 1</fullName>
    </submittedName>
</protein>
<comment type="subcellular location">
    <subcellularLocation>
        <location evidence="1">Cytoplasm</location>
    </subcellularLocation>
</comment>
<dbReference type="PANTHER" id="PTHR18875">
    <property type="entry name" value="SARCOMA ANTIGEN NY-SAR-24/CYTOSKELETAL PROTEIN SOJO"/>
    <property type="match status" value="1"/>
</dbReference>
<keyword evidence="3 4" id="KW-0175">Coiled coil</keyword>
<evidence type="ECO:0000256" key="3">
    <source>
        <dbReference type="ARBA" id="ARBA00023054"/>
    </source>
</evidence>
<evidence type="ECO:0000256" key="5">
    <source>
        <dbReference type="SAM" id="MobiDB-lite"/>
    </source>
</evidence>
<dbReference type="GO" id="GO:0007099">
    <property type="term" value="P:centriole replication"/>
    <property type="evidence" value="ECO:0007669"/>
    <property type="project" value="TreeGrafter"/>
</dbReference>
<dbReference type="InterPro" id="IPR031470">
    <property type="entry name" value="CEP63/Deup1_N"/>
</dbReference>
<dbReference type="GO" id="GO:0005814">
    <property type="term" value="C:centriole"/>
    <property type="evidence" value="ECO:0007669"/>
    <property type="project" value="TreeGrafter"/>
</dbReference>
<dbReference type="Proteomes" id="UP000694620">
    <property type="component" value="Chromosome 4"/>
</dbReference>
<keyword evidence="8" id="KW-1185">Reference proteome</keyword>